<reference evidence="3 4" key="1">
    <citation type="journal article" date="2016" name="Nat. Commun.">
        <title>Thousands of microbial genomes shed light on interconnected biogeochemical processes in an aquifer system.</title>
        <authorList>
            <person name="Anantharaman K."/>
            <person name="Brown C.T."/>
            <person name="Hug L.A."/>
            <person name="Sharon I."/>
            <person name="Castelle C.J."/>
            <person name="Probst A.J."/>
            <person name="Thomas B.C."/>
            <person name="Singh A."/>
            <person name="Wilkins M.J."/>
            <person name="Karaoz U."/>
            <person name="Brodie E.L."/>
            <person name="Williams K.H."/>
            <person name="Hubbard S.S."/>
            <person name="Banfield J.F."/>
        </authorList>
    </citation>
    <scope>NUCLEOTIDE SEQUENCE [LARGE SCALE GENOMIC DNA]</scope>
</reference>
<dbReference type="InterPro" id="IPR052169">
    <property type="entry name" value="CW_Biosynth-Accessory"/>
</dbReference>
<dbReference type="SMART" id="SM00854">
    <property type="entry name" value="PGA_cap"/>
    <property type="match status" value="1"/>
</dbReference>
<name>A0A1G2RZE4_9BACT</name>
<comment type="similarity">
    <text evidence="1">Belongs to the CapA family.</text>
</comment>
<comment type="caution">
    <text evidence="3">The sequence shown here is derived from an EMBL/GenBank/DDBJ whole genome shotgun (WGS) entry which is preliminary data.</text>
</comment>
<dbReference type="Gene3D" id="3.60.21.10">
    <property type="match status" value="1"/>
</dbReference>
<dbReference type="PANTHER" id="PTHR33393:SF11">
    <property type="entry name" value="POLYGLUTAMINE SYNTHESIS ACCESSORY PROTEIN RV0574C-RELATED"/>
    <property type="match status" value="1"/>
</dbReference>
<dbReference type="PANTHER" id="PTHR33393">
    <property type="entry name" value="POLYGLUTAMINE SYNTHESIS ACCESSORY PROTEIN RV0574C-RELATED"/>
    <property type="match status" value="1"/>
</dbReference>
<protein>
    <recommendedName>
        <fullName evidence="2">Capsule synthesis protein CapA domain-containing protein</fullName>
    </recommendedName>
</protein>
<evidence type="ECO:0000313" key="3">
    <source>
        <dbReference type="EMBL" id="OHA77848.1"/>
    </source>
</evidence>
<organism evidence="3 4">
    <name type="scientific">Candidatus Wildermuthbacteria bacterium RIFCSPLOWO2_02_FULL_47_9c</name>
    <dbReference type="NCBI Taxonomy" id="1802466"/>
    <lineage>
        <taxon>Bacteria</taxon>
        <taxon>Candidatus Wildermuthiibacteriota</taxon>
    </lineage>
</organism>
<accession>A0A1G2RZE4</accession>
<evidence type="ECO:0000256" key="1">
    <source>
        <dbReference type="ARBA" id="ARBA00005662"/>
    </source>
</evidence>
<dbReference type="Proteomes" id="UP000178222">
    <property type="component" value="Unassembled WGS sequence"/>
</dbReference>
<proteinExistence type="inferred from homology"/>
<sequence>MKIIFSFALCCLALLLLFSAFGILSSGFGPNIQALLTSPIGGPAALHLPITQAPQTATLLFVGDIMLDRGVEFEIKKNGGDWTWPFHRIADAFSEADLAFGNLESQISDKGENVGSMYSFRADPRSIEGLVYTGFDVLSVANNHSFDYGKEAFEDSLSRLKAAGIAPVGGGLSREEAEGLVIREVRGTKVGFLAYANSGSPAWAATEQSSSIAWADLKTLPDILQDIGKAKKLADILVVSLHAGEEYAPEPNEFQRRFSQGGIEAGADLVVGHHSHVVQPLVPHARKDGSHGWIAYGLGNFMFDQNISEETMRGAILKMLVENKKIKEISLLPTRLTSSFQVQIEE</sequence>
<gene>
    <name evidence="3" type="ORF">A3J30_02875</name>
</gene>
<evidence type="ECO:0000313" key="4">
    <source>
        <dbReference type="Proteomes" id="UP000178222"/>
    </source>
</evidence>
<dbReference type="Pfam" id="PF09587">
    <property type="entry name" value="PGA_cap"/>
    <property type="match status" value="1"/>
</dbReference>
<dbReference type="CDD" id="cd07381">
    <property type="entry name" value="MPP_CapA"/>
    <property type="match status" value="1"/>
</dbReference>
<evidence type="ECO:0000259" key="2">
    <source>
        <dbReference type="SMART" id="SM00854"/>
    </source>
</evidence>
<dbReference type="EMBL" id="MHUL01000002">
    <property type="protein sequence ID" value="OHA77848.1"/>
    <property type="molecule type" value="Genomic_DNA"/>
</dbReference>
<dbReference type="SUPFAM" id="SSF56300">
    <property type="entry name" value="Metallo-dependent phosphatases"/>
    <property type="match status" value="1"/>
</dbReference>
<feature type="domain" description="Capsule synthesis protein CapA" evidence="2">
    <location>
        <begin position="58"/>
        <end position="305"/>
    </location>
</feature>
<dbReference type="InterPro" id="IPR019079">
    <property type="entry name" value="Capsule_synth_CapA"/>
</dbReference>
<dbReference type="InterPro" id="IPR029052">
    <property type="entry name" value="Metallo-depent_PP-like"/>
</dbReference>
<dbReference type="AlphaFoldDB" id="A0A1G2RZE4"/>